<dbReference type="GO" id="GO:0004518">
    <property type="term" value="F:nuclease activity"/>
    <property type="evidence" value="ECO:0007669"/>
    <property type="project" value="UniProtKB-KW"/>
</dbReference>
<keyword evidence="3" id="KW-0378">Hydrolase</keyword>
<accession>A0A6J5LH34</accession>
<dbReference type="GO" id="GO:0016788">
    <property type="term" value="F:hydrolase activity, acting on ester bonds"/>
    <property type="evidence" value="ECO:0007669"/>
    <property type="project" value="InterPro"/>
</dbReference>
<gene>
    <name evidence="5" type="ORF">UFOVP253_14</name>
</gene>
<sequence>MSKLPCLTEFDEGKQLVAYLRLRNIAFTHVGNETGSSMEAKRRAVRMKQSGVSRGFPDYVVALPGIGVAYIELKRVRGSATSPEQKAWIEILNTCPAAEARVCKGFDEARAFIEELLPLPKSTVDTGSIF</sequence>
<evidence type="ECO:0000259" key="4">
    <source>
        <dbReference type="Pfam" id="PF08774"/>
    </source>
</evidence>
<name>A0A6J5LH34_9CAUD</name>
<dbReference type="Gene3D" id="3.40.1350.10">
    <property type="match status" value="1"/>
</dbReference>
<dbReference type="GO" id="GO:0003676">
    <property type="term" value="F:nucleic acid binding"/>
    <property type="evidence" value="ECO:0007669"/>
    <property type="project" value="InterPro"/>
</dbReference>
<comment type="cofactor">
    <cofactor evidence="1">
        <name>Mg(2+)</name>
        <dbReference type="ChEBI" id="CHEBI:18420"/>
    </cofactor>
</comment>
<dbReference type="EMBL" id="LR796266">
    <property type="protein sequence ID" value="CAB4132397.1"/>
    <property type="molecule type" value="Genomic_DNA"/>
</dbReference>
<proteinExistence type="predicted"/>
<evidence type="ECO:0000256" key="3">
    <source>
        <dbReference type="ARBA" id="ARBA00022801"/>
    </source>
</evidence>
<evidence type="ECO:0000313" key="5">
    <source>
        <dbReference type="EMBL" id="CAB4132397.1"/>
    </source>
</evidence>
<feature type="domain" description="VRR-NUC" evidence="4">
    <location>
        <begin position="42"/>
        <end position="105"/>
    </location>
</feature>
<dbReference type="Pfam" id="PF08774">
    <property type="entry name" value="VRR_NUC"/>
    <property type="match status" value="1"/>
</dbReference>
<organism evidence="5">
    <name type="scientific">uncultured Caudovirales phage</name>
    <dbReference type="NCBI Taxonomy" id="2100421"/>
    <lineage>
        <taxon>Viruses</taxon>
        <taxon>Duplodnaviria</taxon>
        <taxon>Heunggongvirae</taxon>
        <taxon>Uroviricota</taxon>
        <taxon>Caudoviricetes</taxon>
        <taxon>Peduoviridae</taxon>
        <taxon>Maltschvirus</taxon>
        <taxon>Maltschvirus maltsch</taxon>
    </lineage>
</organism>
<evidence type="ECO:0000256" key="2">
    <source>
        <dbReference type="ARBA" id="ARBA00022722"/>
    </source>
</evidence>
<evidence type="ECO:0000256" key="1">
    <source>
        <dbReference type="ARBA" id="ARBA00001946"/>
    </source>
</evidence>
<keyword evidence="2" id="KW-0540">Nuclease</keyword>
<protein>
    <submittedName>
        <fullName evidence="5">VRR-NUC domain containing protein</fullName>
    </submittedName>
</protein>
<dbReference type="InterPro" id="IPR014883">
    <property type="entry name" value="VRR_NUC"/>
</dbReference>
<reference evidence="5" key="1">
    <citation type="submission" date="2020-04" db="EMBL/GenBank/DDBJ databases">
        <authorList>
            <person name="Chiriac C."/>
            <person name="Salcher M."/>
            <person name="Ghai R."/>
            <person name="Kavagutti S V."/>
        </authorList>
    </citation>
    <scope>NUCLEOTIDE SEQUENCE</scope>
</reference>
<dbReference type="InterPro" id="IPR011856">
    <property type="entry name" value="tRNA_endonuc-like_dom_sf"/>
</dbReference>